<evidence type="ECO:0000313" key="5">
    <source>
        <dbReference type="Proteomes" id="UP000527860"/>
    </source>
</evidence>
<evidence type="ECO:0000313" key="3">
    <source>
        <dbReference type="EMBL" id="MDB0580629.1"/>
    </source>
</evidence>
<reference evidence="3" key="3">
    <citation type="submission" date="2022-12" db="EMBL/GenBank/DDBJ databases">
        <title>Genome analysis and biological profiling of marine Salinicoccus roseus MOSEL-ME25.</title>
        <authorList>
            <person name="Mirza F.T."/>
            <person name="Xie Y."/>
            <person name="Shinwari Z.K."/>
        </authorList>
    </citation>
    <scope>NUCLEOTIDE SEQUENCE</scope>
    <source>
        <strain evidence="3">MOSEL-ME25</strain>
    </source>
</reference>
<sequence length="259" mass="28477">MKVSRYLFATLTATAILAGCQEEETQDNQNNIDETAEEATQESQETGATERSLSDIETDDESLSEVVAKAEEIDSYQAVLDLEAVVDGGAPEKLAADVRFKDGDPPSLHLKSEGEDRTISKDGETYYNNGTEWVDISDSVGADQLYHVTYENAVHSFAEIKGELEAVEEDDAVIYSFEGEDDDVFKTFESLFAIEFGAIDTSVIKNDVEIVVGKEDKLIRSIEYDAEGEDAEGEYELSGDVDFTSFNDVGEIELPEAVQ</sequence>
<name>A0A0C2HFW6_9STAP</name>
<reference evidence="2 4" key="1">
    <citation type="submission" date="2015-01" db="EMBL/GenBank/DDBJ databases">
        <title>Genome sequences of high lactate-tolerant strain Salinicoccus roseus W12 with industrial interest.</title>
        <authorList>
            <person name="Wang H."/>
            <person name="Yu B."/>
        </authorList>
    </citation>
    <scope>NUCLEOTIDE SEQUENCE [LARGE SCALE GENOMIC DNA]</scope>
    <source>
        <strain evidence="2 4">W12</strain>
    </source>
</reference>
<dbReference type="Proteomes" id="UP000031546">
    <property type="component" value="Unassembled WGS sequence"/>
</dbReference>
<dbReference type="PROSITE" id="PS51257">
    <property type="entry name" value="PROKAR_LIPOPROTEIN"/>
    <property type="match status" value="1"/>
</dbReference>
<dbReference type="STRING" id="45670.SN16_07440"/>
<evidence type="ECO:0000256" key="1">
    <source>
        <dbReference type="SAM" id="MobiDB-lite"/>
    </source>
</evidence>
<dbReference type="EMBL" id="JABEVU030000001">
    <property type="protein sequence ID" value="MDB0580629.1"/>
    <property type="molecule type" value="Genomic_DNA"/>
</dbReference>
<proteinExistence type="predicted"/>
<dbReference type="EMBL" id="JXII01000006">
    <property type="protein sequence ID" value="KIH70539.1"/>
    <property type="molecule type" value="Genomic_DNA"/>
</dbReference>
<dbReference type="GeneID" id="77845384"/>
<evidence type="ECO:0000313" key="2">
    <source>
        <dbReference type="EMBL" id="KIH70539.1"/>
    </source>
</evidence>
<evidence type="ECO:0000313" key="4">
    <source>
        <dbReference type="Proteomes" id="UP000031546"/>
    </source>
</evidence>
<accession>A0A0C2HFW6</accession>
<reference evidence="3" key="2">
    <citation type="submission" date="2020-04" db="EMBL/GenBank/DDBJ databases">
        <authorList>
            <person name="Tanveer F."/>
            <person name="Xie Y."/>
            <person name="Shinwari Z.K."/>
        </authorList>
    </citation>
    <scope>NUCLEOTIDE SEQUENCE</scope>
    <source>
        <strain evidence="3">MOSEL-ME25</strain>
    </source>
</reference>
<dbReference type="Proteomes" id="UP000527860">
    <property type="component" value="Unassembled WGS sequence"/>
</dbReference>
<dbReference type="AlphaFoldDB" id="A0A0C2HFW6"/>
<feature type="region of interest" description="Disordered" evidence="1">
    <location>
        <begin position="22"/>
        <end position="59"/>
    </location>
</feature>
<dbReference type="RefSeq" id="WP_040105997.1">
    <property type="nucleotide sequence ID" value="NZ_JABEVU030000001.1"/>
</dbReference>
<organism evidence="2 4">
    <name type="scientific">Salinicoccus roseus</name>
    <dbReference type="NCBI Taxonomy" id="45670"/>
    <lineage>
        <taxon>Bacteria</taxon>
        <taxon>Bacillati</taxon>
        <taxon>Bacillota</taxon>
        <taxon>Bacilli</taxon>
        <taxon>Bacillales</taxon>
        <taxon>Staphylococcaceae</taxon>
        <taxon>Salinicoccus</taxon>
    </lineage>
</organism>
<protein>
    <recommendedName>
        <fullName evidence="6">Lipoprotein</fullName>
    </recommendedName>
</protein>
<gene>
    <name evidence="3" type="ORF">F7P68_0008805</name>
    <name evidence="2" type="ORF">SN16_07440</name>
</gene>
<dbReference type="OrthoDB" id="2388603at2"/>
<evidence type="ECO:0008006" key="6">
    <source>
        <dbReference type="Google" id="ProtNLM"/>
    </source>
</evidence>
<feature type="compositionally biased region" description="Low complexity" evidence="1">
    <location>
        <begin position="41"/>
        <end position="50"/>
    </location>
</feature>
<comment type="caution">
    <text evidence="2">The sequence shown here is derived from an EMBL/GenBank/DDBJ whole genome shotgun (WGS) entry which is preliminary data.</text>
</comment>
<keyword evidence="5" id="KW-1185">Reference proteome</keyword>